<evidence type="ECO:0000313" key="2">
    <source>
        <dbReference type="Proteomes" id="UP000308600"/>
    </source>
</evidence>
<reference evidence="1 2" key="1">
    <citation type="journal article" date="2019" name="Nat. Ecol. Evol.">
        <title>Megaphylogeny resolves global patterns of mushroom evolution.</title>
        <authorList>
            <person name="Varga T."/>
            <person name="Krizsan K."/>
            <person name="Foldi C."/>
            <person name="Dima B."/>
            <person name="Sanchez-Garcia M."/>
            <person name="Sanchez-Ramirez S."/>
            <person name="Szollosi G.J."/>
            <person name="Szarkandi J.G."/>
            <person name="Papp V."/>
            <person name="Albert L."/>
            <person name="Andreopoulos W."/>
            <person name="Angelini C."/>
            <person name="Antonin V."/>
            <person name="Barry K.W."/>
            <person name="Bougher N.L."/>
            <person name="Buchanan P."/>
            <person name="Buyck B."/>
            <person name="Bense V."/>
            <person name="Catcheside P."/>
            <person name="Chovatia M."/>
            <person name="Cooper J."/>
            <person name="Damon W."/>
            <person name="Desjardin D."/>
            <person name="Finy P."/>
            <person name="Geml J."/>
            <person name="Haridas S."/>
            <person name="Hughes K."/>
            <person name="Justo A."/>
            <person name="Karasinski D."/>
            <person name="Kautmanova I."/>
            <person name="Kiss B."/>
            <person name="Kocsube S."/>
            <person name="Kotiranta H."/>
            <person name="LaButti K.M."/>
            <person name="Lechner B.E."/>
            <person name="Liimatainen K."/>
            <person name="Lipzen A."/>
            <person name="Lukacs Z."/>
            <person name="Mihaltcheva S."/>
            <person name="Morgado L.N."/>
            <person name="Niskanen T."/>
            <person name="Noordeloos M.E."/>
            <person name="Ohm R.A."/>
            <person name="Ortiz-Santana B."/>
            <person name="Ovrebo C."/>
            <person name="Racz N."/>
            <person name="Riley R."/>
            <person name="Savchenko A."/>
            <person name="Shiryaev A."/>
            <person name="Soop K."/>
            <person name="Spirin V."/>
            <person name="Szebenyi C."/>
            <person name="Tomsovsky M."/>
            <person name="Tulloss R.E."/>
            <person name="Uehling J."/>
            <person name="Grigoriev I.V."/>
            <person name="Vagvolgyi C."/>
            <person name="Papp T."/>
            <person name="Martin F.M."/>
            <person name="Miettinen O."/>
            <person name="Hibbett D.S."/>
            <person name="Nagy L.G."/>
        </authorList>
    </citation>
    <scope>NUCLEOTIDE SEQUENCE [LARGE SCALE GENOMIC DNA]</scope>
    <source>
        <strain evidence="1 2">NL-1719</strain>
    </source>
</reference>
<dbReference type="Proteomes" id="UP000308600">
    <property type="component" value="Unassembled WGS sequence"/>
</dbReference>
<sequence>MQIFNSALTFAAVLLGVVASTQAAVLRRQSSGCTCAGRRYTATDLTKAISDAEDGGASDYPHQYHDYEGFPFPTCSGTFYEFPIERGSVYDGGSPGADRVIYDSRGNFCACLTHTGASSNNGFVECTW</sequence>
<protein>
    <submittedName>
        <fullName evidence="1">Ribonuclease T1</fullName>
    </submittedName>
</protein>
<proteinExistence type="predicted"/>
<keyword evidence="2" id="KW-1185">Reference proteome</keyword>
<evidence type="ECO:0000313" key="1">
    <source>
        <dbReference type="EMBL" id="TFK77282.1"/>
    </source>
</evidence>
<accession>A0ACD3BI58</accession>
<gene>
    <name evidence="1" type="ORF">BDN72DRAFT_852424</name>
</gene>
<name>A0ACD3BI58_9AGAR</name>
<organism evidence="1 2">
    <name type="scientific">Pluteus cervinus</name>
    <dbReference type="NCBI Taxonomy" id="181527"/>
    <lineage>
        <taxon>Eukaryota</taxon>
        <taxon>Fungi</taxon>
        <taxon>Dikarya</taxon>
        <taxon>Basidiomycota</taxon>
        <taxon>Agaricomycotina</taxon>
        <taxon>Agaricomycetes</taxon>
        <taxon>Agaricomycetidae</taxon>
        <taxon>Agaricales</taxon>
        <taxon>Pluteineae</taxon>
        <taxon>Pluteaceae</taxon>
        <taxon>Pluteus</taxon>
    </lineage>
</organism>
<dbReference type="EMBL" id="ML208259">
    <property type="protein sequence ID" value="TFK77282.1"/>
    <property type="molecule type" value="Genomic_DNA"/>
</dbReference>